<keyword evidence="3" id="KW-1185">Reference proteome</keyword>
<accession>A0A2T4CH79</accession>
<reference evidence="2 3" key="1">
    <citation type="submission" date="2016-07" db="EMBL/GenBank/DDBJ databases">
        <title>Multiple horizontal gene transfer events from other fungi enriched the ability of initially mycotrophic Trichoderma (Ascomycota) to feed on dead plant biomass.</title>
        <authorList>
            <consortium name="DOE Joint Genome Institute"/>
            <person name="Aerts A."/>
            <person name="Atanasova L."/>
            <person name="Chenthamara K."/>
            <person name="Zhang J."/>
            <person name="Grujic M."/>
            <person name="Henrissat B."/>
            <person name="Kuo A."/>
            <person name="Salamov A."/>
            <person name="Lipzen A."/>
            <person name="Labutti K."/>
            <person name="Barry K."/>
            <person name="Miao Y."/>
            <person name="Rahimi M.J."/>
            <person name="Shen Q."/>
            <person name="Grigoriev I.V."/>
            <person name="Kubicek C.P."/>
            <person name="Druzhinina I.S."/>
        </authorList>
    </citation>
    <scope>NUCLEOTIDE SEQUENCE [LARGE SCALE GENOMIC DNA]</scope>
    <source>
        <strain evidence="2 3">ATCC 18648</strain>
    </source>
</reference>
<gene>
    <name evidence="2" type="ORF">M440DRAFT_1396047</name>
</gene>
<sequence>MPCLAECASPPSSAPSPLQPAQKARSSAIPEGDDVGFKLLSAAYRYRPAHSSPSLIRAKVSGIALRITAYTHQCGTLSHLGGHFWSSKLTEPQRCDRARQRLAQCCQSCAPSNDVSTLIPHPFASGPKPPLVNHRIALPLPDSPSERALFQQVLHPWQPIFSRRRPSLRRLRPHSTHPPPARAARCRRGRCLVPAIVEACKVASPILCLPHPPLLVVSSYLLSATPSASIHI</sequence>
<dbReference type="EMBL" id="KZ679126">
    <property type="protein sequence ID" value="PTB80903.1"/>
    <property type="molecule type" value="Genomic_DNA"/>
</dbReference>
<evidence type="ECO:0000256" key="1">
    <source>
        <dbReference type="SAM" id="MobiDB-lite"/>
    </source>
</evidence>
<evidence type="ECO:0000313" key="3">
    <source>
        <dbReference type="Proteomes" id="UP000240760"/>
    </source>
</evidence>
<proteinExistence type="predicted"/>
<name>A0A2T4CH79_TRILO</name>
<protein>
    <submittedName>
        <fullName evidence="2">Uncharacterized protein</fullName>
    </submittedName>
</protein>
<evidence type="ECO:0000313" key="2">
    <source>
        <dbReference type="EMBL" id="PTB80903.1"/>
    </source>
</evidence>
<dbReference type="Proteomes" id="UP000240760">
    <property type="component" value="Unassembled WGS sequence"/>
</dbReference>
<dbReference type="AlphaFoldDB" id="A0A2T4CH79"/>
<organism evidence="2 3">
    <name type="scientific">Trichoderma longibrachiatum ATCC 18648</name>
    <dbReference type="NCBI Taxonomy" id="983965"/>
    <lineage>
        <taxon>Eukaryota</taxon>
        <taxon>Fungi</taxon>
        <taxon>Dikarya</taxon>
        <taxon>Ascomycota</taxon>
        <taxon>Pezizomycotina</taxon>
        <taxon>Sordariomycetes</taxon>
        <taxon>Hypocreomycetidae</taxon>
        <taxon>Hypocreales</taxon>
        <taxon>Hypocreaceae</taxon>
        <taxon>Trichoderma</taxon>
    </lineage>
</organism>
<feature type="region of interest" description="Disordered" evidence="1">
    <location>
        <begin position="1"/>
        <end position="29"/>
    </location>
</feature>
<feature type="compositionally biased region" description="Low complexity" evidence="1">
    <location>
        <begin position="1"/>
        <end position="11"/>
    </location>
</feature>